<comment type="caution">
    <text evidence="1">The sequence shown here is derived from an EMBL/GenBank/DDBJ whole genome shotgun (WGS) entry which is preliminary data.</text>
</comment>
<dbReference type="Proteomes" id="UP000499080">
    <property type="component" value="Unassembled WGS sequence"/>
</dbReference>
<sequence length="105" mass="11822">MIPWNPGNDCYVPMTSRKFPGRKNVRESRNPAIYPRHCSFSKPSLPFLALDTTPFFSLSGGVCFLYFLEEEIAATVVPIFSSALQDLLLCPPSQREVTPNIRKSL</sequence>
<evidence type="ECO:0000313" key="2">
    <source>
        <dbReference type="Proteomes" id="UP000499080"/>
    </source>
</evidence>
<gene>
    <name evidence="1" type="ORF">AVEN_78102_1</name>
</gene>
<evidence type="ECO:0000313" key="1">
    <source>
        <dbReference type="EMBL" id="GBM36007.1"/>
    </source>
</evidence>
<proteinExistence type="predicted"/>
<organism evidence="1 2">
    <name type="scientific">Araneus ventricosus</name>
    <name type="common">Orbweaver spider</name>
    <name type="synonym">Epeira ventricosa</name>
    <dbReference type="NCBI Taxonomy" id="182803"/>
    <lineage>
        <taxon>Eukaryota</taxon>
        <taxon>Metazoa</taxon>
        <taxon>Ecdysozoa</taxon>
        <taxon>Arthropoda</taxon>
        <taxon>Chelicerata</taxon>
        <taxon>Arachnida</taxon>
        <taxon>Araneae</taxon>
        <taxon>Araneomorphae</taxon>
        <taxon>Entelegynae</taxon>
        <taxon>Araneoidea</taxon>
        <taxon>Araneidae</taxon>
        <taxon>Araneus</taxon>
    </lineage>
</organism>
<reference evidence="1 2" key="1">
    <citation type="journal article" date="2019" name="Sci. Rep.">
        <title>Orb-weaving spider Araneus ventricosus genome elucidates the spidroin gene catalogue.</title>
        <authorList>
            <person name="Kono N."/>
            <person name="Nakamura H."/>
            <person name="Ohtoshi R."/>
            <person name="Moran D.A.P."/>
            <person name="Shinohara A."/>
            <person name="Yoshida Y."/>
            <person name="Fujiwara M."/>
            <person name="Mori M."/>
            <person name="Tomita M."/>
            <person name="Arakawa K."/>
        </authorList>
    </citation>
    <scope>NUCLEOTIDE SEQUENCE [LARGE SCALE GENOMIC DNA]</scope>
</reference>
<dbReference type="AlphaFoldDB" id="A0A4Y2F5D2"/>
<name>A0A4Y2F5D2_ARAVE</name>
<accession>A0A4Y2F5D2</accession>
<protein>
    <submittedName>
        <fullName evidence="1">Uncharacterized protein</fullName>
    </submittedName>
</protein>
<keyword evidence="2" id="KW-1185">Reference proteome</keyword>
<dbReference type="EMBL" id="BGPR01000800">
    <property type="protein sequence ID" value="GBM36007.1"/>
    <property type="molecule type" value="Genomic_DNA"/>
</dbReference>